<organism evidence="1 2">
    <name type="scientific">Cichorium intybus</name>
    <name type="common">Chicory</name>
    <dbReference type="NCBI Taxonomy" id="13427"/>
    <lineage>
        <taxon>Eukaryota</taxon>
        <taxon>Viridiplantae</taxon>
        <taxon>Streptophyta</taxon>
        <taxon>Embryophyta</taxon>
        <taxon>Tracheophyta</taxon>
        <taxon>Spermatophyta</taxon>
        <taxon>Magnoliopsida</taxon>
        <taxon>eudicotyledons</taxon>
        <taxon>Gunneridae</taxon>
        <taxon>Pentapetalae</taxon>
        <taxon>asterids</taxon>
        <taxon>campanulids</taxon>
        <taxon>Asterales</taxon>
        <taxon>Asteraceae</taxon>
        <taxon>Cichorioideae</taxon>
        <taxon>Cichorieae</taxon>
        <taxon>Cichoriinae</taxon>
        <taxon>Cichorium</taxon>
    </lineage>
</organism>
<dbReference type="EMBL" id="CM042015">
    <property type="protein sequence ID" value="KAI3709047.1"/>
    <property type="molecule type" value="Genomic_DNA"/>
</dbReference>
<evidence type="ECO:0000313" key="1">
    <source>
        <dbReference type="EMBL" id="KAI3709047.1"/>
    </source>
</evidence>
<protein>
    <submittedName>
        <fullName evidence="1">Uncharacterized protein</fullName>
    </submittedName>
</protein>
<reference evidence="2" key="1">
    <citation type="journal article" date="2022" name="Mol. Ecol. Resour.">
        <title>The genomes of chicory, endive, great burdock and yacon provide insights into Asteraceae palaeo-polyploidization history and plant inulin production.</title>
        <authorList>
            <person name="Fan W."/>
            <person name="Wang S."/>
            <person name="Wang H."/>
            <person name="Wang A."/>
            <person name="Jiang F."/>
            <person name="Liu H."/>
            <person name="Zhao H."/>
            <person name="Xu D."/>
            <person name="Zhang Y."/>
        </authorList>
    </citation>
    <scope>NUCLEOTIDE SEQUENCE [LARGE SCALE GENOMIC DNA]</scope>
    <source>
        <strain evidence="2">cv. Punajuju</strain>
    </source>
</reference>
<sequence length="315" mass="35720">MYQATEFNCGAIIISCAILHQVGDAYSLHMFLVAWAKYAQSETITNVPSIRPSILNPRHPPCYNTSIDNLYMPMSSLPPPSFFEEPLQGRIYYIHSESIKRLQSEASTEETKRSKFLSFTAFLWKLLAHGEDTASNATSRMGIVINGRRFLTESSEKTSTFENHFGNVLSIPYGVASNNDLKVMPLHEVAERVHRFVSTAAKEEHFRQLIDWVELHRPNPMVARIYFGLEESEGEAVVVSDGHGLPIKDMDFGWGKPEFGSYHFPWGGQTGYVATMPSAKENGDWVVYMYLKEKDFNLIDRIAAHEFIPVTHVSF</sequence>
<accession>A0ACB9AGQ7</accession>
<comment type="caution">
    <text evidence="1">The sequence shown here is derived from an EMBL/GenBank/DDBJ whole genome shotgun (WGS) entry which is preliminary data.</text>
</comment>
<keyword evidence="2" id="KW-1185">Reference proteome</keyword>
<name>A0ACB9AGQ7_CICIN</name>
<reference evidence="1 2" key="2">
    <citation type="journal article" date="2022" name="Mol. Ecol. Resour.">
        <title>The genomes of chicory, endive, great burdock and yacon provide insights into Asteraceae paleo-polyploidization history and plant inulin production.</title>
        <authorList>
            <person name="Fan W."/>
            <person name="Wang S."/>
            <person name="Wang H."/>
            <person name="Wang A."/>
            <person name="Jiang F."/>
            <person name="Liu H."/>
            <person name="Zhao H."/>
            <person name="Xu D."/>
            <person name="Zhang Y."/>
        </authorList>
    </citation>
    <scope>NUCLEOTIDE SEQUENCE [LARGE SCALE GENOMIC DNA]</scope>
    <source>
        <strain evidence="2">cv. Punajuju</strain>
        <tissue evidence="1">Leaves</tissue>
    </source>
</reference>
<dbReference type="Proteomes" id="UP001055811">
    <property type="component" value="Linkage Group LG07"/>
</dbReference>
<proteinExistence type="predicted"/>
<gene>
    <name evidence="1" type="ORF">L2E82_38758</name>
</gene>
<evidence type="ECO:0000313" key="2">
    <source>
        <dbReference type="Proteomes" id="UP001055811"/>
    </source>
</evidence>